<reference evidence="2 3" key="1">
    <citation type="submission" date="2018-11" db="EMBL/GenBank/DDBJ databases">
        <authorList>
            <consortium name="Pathogen Informatics"/>
        </authorList>
    </citation>
    <scope>NUCLEOTIDE SEQUENCE [LARGE SCALE GENOMIC DNA]</scope>
    <source>
        <strain evidence="2 3">Zambia</strain>
    </source>
</reference>
<name>A0A183MHX6_9TREM</name>
<keyword evidence="3" id="KW-1185">Reference proteome</keyword>
<evidence type="ECO:0000313" key="3">
    <source>
        <dbReference type="Proteomes" id="UP000277204"/>
    </source>
</evidence>
<protein>
    <submittedName>
        <fullName evidence="2">Uncharacterized protein</fullName>
    </submittedName>
</protein>
<evidence type="ECO:0000256" key="1">
    <source>
        <dbReference type="SAM" id="MobiDB-lite"/>
    </source>
</evidence>
<feature type="region of interest" description="Disordered" evidence="1">
    <location>
        <begin position="54"/>
        <end position="78"/>
    </location>
</feature>
<proteinExistence type="predicted"/>
<dbReference type="EMBL" id="UZAI01016975">
    <property type="protein sequence ID" value="VDP18827.1"/>
    <property type="molecule type" value="Genomic_DNA"/>
</dbReference>
<dbReference type="AlphaFoldDB" id="A0A183MHX6"/>
<sequence>MKLKLKTHCATGKTAVQNFNTAFLRDTSKTNQFKITQQEVVSLTRYTERCYDGGQLRRDQRSTKLNVSGGAGPQEASS</sequence>
<gene>
    <name evidence="2" type="ORF">SMRZ_LOCUS15651</name>
</gene>
<accession>A0A183MHX6</accession>
<organism evidence="2 3">
    <name type="scientific">Schistosoma margrebowiei</name>
    <dbReference type="NCBI Taxonomy" id="48269"/>
    <lineage>
        <taxon>Eukaryota</taxon>
        <taxon>Metazoa</taxon>
        <taxon>Spiralia</taxon>
        <taxon>Lophotrochozoa</taxon>
        <taxon>Platyhelminthes</taxon>
        <taxon>Trematoda</taxon>
        <taxon>Digenea</taxon>
        <taxon>Strigeidida</taxon>
        <taxon>Schistosomatoidea</taxon>
        <taxon>Schistosomatidae</taxon>
        <taxon>Schistosoma</taxon>
    </lineage>
</organism>
<evidence type="ECO:0000313" key="2">
    <source>
        <dbReference type="EMBL" id="VDP18827.1"/>
    </source>
</evidence>
<dbReference type="Proteomes" id="UP000277204">
    <property type="component" value="Unassembled WGS sequence"/>
</dbReference>